<gene>
    <name evidence="3" type="ORF">CU100_15935</name>
</gene>
<dbReference type="Gene3D" id="3.30.70.1230">
    <property type="entry name" value="Nucleotide cyclase"/>
    <property type="match status" value="1"/>
</dbReference>
<organism evidence="3 4">
    <name type="scientific">Phyllobacterium endophyticum</name>
    <dbReference type="NCBI Taxonomy" id="1149773"/>
    <lineage>
        <taxon>Bacteria</taxon>
        <taxon>Pseudomonadati</taxon>
        <taxon>Pseudomonadota</taxon>
        <taxon>Alphaproteobacteria</taxon>
        <taxon>Hyphomicrobiales</taxon>
        <taxon>Phyllobacteriaceae</taxon>
        <taxon>Phyllobacterium</taxon>
    </lineage>
</organism>
<dbReference type="Pfam" id="PF00211">
    <property type="entry name" value="Guanylate_cyc"/>
    <property type="match status" value="1"/>
</dbReference>
<proteinExistence type="predicted"/>
<evidence type="ECO:0000259" key="2">
    <source>
        <dbReference type="PROSITE" id="PS50125"/>
    </source>
</evidence>
<keyword evidence="4" id="KW-1185">Reference proteome</keyword>
<feature type="compositionally biased region" description="Polar residues" evidence="1">
    <location>
        <begin position="181"/>
        <end position="190"/>
    </location>
</feature>
<dbReference type="OrthoDB" id="9807521at2"/>
<dbReference type="InterPro" id="IPR029787">
    <property type="entry name" value="Nucleotide_cyclase"/>
</dbReference>
<sequence length="593" mass="65095">MGEMRKIAAILVSDVVGYSRLAGADEDRILARLRALRSDLIDPTIAVHHGRVVKRTGDGSLVEFRSVVDAVRCAIEVQNAMVERNAGLPPDRRIEFRIGIHLGDVVEESDGDLMGDGVNIAARLESICEPGCICLSEQAYWQVKARLDLVIDDRGAMQLKNITDPVRVYSLQVGLPAQPKSAASQTQASGEPSAPPSIPDKPSIAVLAFNNMSGDAEQEYFSDGISEDIITDLSKLSELHVIARNSSFVYKKTSVSVPDMARMLGVRYLLEGSVRKAGNRVRVTAQLIDSMSGGHVWASRFDRDLTDIFAVQDELTQEIVSALKLKLTASERDHLAHERATNIEAYEFLLRGREQSLACTRPGNIAARNLAGAAIAVDPAYAAAHALIAFTHVLDYINAWSTEPDNSLRTGLELAHQAVEMDEQQHNGHFALGMACMWSRDLDRARAEAQRGLMLSPNSIDLLLLFAHIQIFSSDPASALETLAVSMQLDPHYPDVLLQFLADAHFSLGDYEKAVGALMERLARNPQSDIAHALLASCYGHLGRPGESLKAWEQAIQLNPTFSIERRRRVLPFQNPDDFQRRVEGLRKVGLAG</sequence>
<dbReference type="SUPFAM" id="SSF48452">
    <property type="entry name" value="TPR-like"/>
    <property type="match status" value="1"/>
</dbReference>
<dbReference type="PROSITE" id="PS50125">
    <property type="entry name" value="GUANYLATE_CYCLASE_2"/>
    <property type="match status" value="1"/>
</dbReference>
<reference evidence="4" key="1">
    <citation type="submission" date="2017-11" db="EMBL/GenBank/DDBJ databases">
        <authorList>
            <person name="Kuznetsova I."/>
            <person name="Sazanova A."/>
            <person name="Chirak E."/>
            <person name="Safronova V."/>
            <person name="Willems A."/>
        </authorList>
    </citation>
    <scope>NUCLEOTIDE SEQUENCE [LARGE SCALE GENOMIC DNA]</scope>
    <source>
        <strain evidence="4">PEPV15</strain>
    </source>
</reference>
<dbReference type="InterPro" id="IPR011990">
    <property type="entry name" value="TPR-like_helical_dom_sf"/>
</dbReference>
<dbReference type="CDD" id="cd07302">
    <property type="entry name" value="CHD"/>
    <property type="match status" value="1"/>
</dbReference>
<dbReference type="InterPro" id="IPR001054">
    <property type="entry name" value="A/G_cyclase"/>
</dbReference>
<dbReference type="InterPro" id="IPR050697">
    <property type="entry name" value="Adenylyl/Guanylyl_Cyclase_3/4"/>
</dbReference>
<dbReference type="Pfam" id="PF14559">
    <property type="entry name" value="TPR_19"/>
    <property type="match status" value="1"/>
</dbReference>
<feature type="region of interest" description="Disordered" evidence="1">
    <location>
        <begin position="180"/>
        <end position="199"/>
    </location>
</feature>
<dbReference type="GO" id="GO:0035556">
    <property type="term" value="P:intracellular signal transduction"/>
    <property type="evidence" value="ECO:0007669"/>
    <property type="project" value="InterPro"/>
</dbReference>
<dbReference type="PANTHER" id="PTHR43081:SF19">
    <property type="entry name" value="PH-SENSITIVE ADENYLATE CYCLASE RV1264"/>
    <property type="match status" value="1"/>
</dbReference>
<dbReference type="Gene3D" id="1.25.40.10">
    <property type="entry name" value="Tetratricopeptide repeat domain"/>
    <property type="match status" value="1"/>
</dbReference>
<dbReference type="SMART" id="SM00028">
    <property type="entry name" value="TPR"/>
    <property type="match status" value="3"/>
</dbReference>
<dbReference type="AlphaFoldDB" id="A0A2P7ARH2"/>
<accession>A0A2P7ARH2</accession>
<evidence type="ECO:0000313" key="4">
    <source>
        <dbReference type="Proteomes" id="UP000241158"/>
    </source>
</evidence>
<dbReference type="PANTHER" id="PTHR43081">
    <property type="entry name" value="ADENYLATE CYCLASE, TERMINAL-DIFFERENTIATION SPECIFIC-RELATED"/>
    <property type="match status" value="1"/>
</dbReference>
<protein>
    <submittedName>
        <fullName evidence="3">Adenylate/guanylate cyclase domain-containing protein</fullName>
    </submittedName>
</protein>
<evidence type="ECO:0000313" key="3">
    <source>
        <dbReference type="EMBL" id="PSH56819.1"/>
    </source>
</evidence>
<dbReference type="EMBL" id="PGGN01000003">
    <property type="protein sequence ID" value="PSH56819.1"/>
    <property type="molecule type" value="Genomic_DNA"/>
</dbReference>
<evidence type="ECO:0000256" key="1">
    <source>
        <dbReference type="SAM" id="MobiDB-lite"/>
    </source>
</evidence>
<dbReference type="SUPFAM" id="SSF55073">
    <property type="entry name" value="Nucleotide cyclase"/>
    <property type="match status" value="1"/>
</dbReference>
<dbReference type="RefSeq" id="WP_106717571.1">
    <property type="nucleotide sequence ID" value="NZ_JACHXT010000003.1"/>
</dbReference>
<dbReference type="InterPro" id="IPR019734">
    <property type="entry name" value="TPR_rpt"/>
</dbReference>
<comment type="caution">
    <text evidence="3">The sequence shown here is derived from an EMBL/GenBank/DDBJ whole genome shotgun (WGS) entry which is preliminary data.</text>
</comment>
<feature type="domain" description="Guanylate cyclase" evidence="2">
    <location>
        <begin position="9"/>
        <end position="125"/>
    </location>
</feature>
<name>A0A2P7ARH2_9HYPH</name>
<dbReference type="GO" id="GO:0004016">
    <property type="term" value="F:adenylate cyclase activity"/>
    <property type="evidence" value="ECO:0007669"/>
    <property type="project" value="UniProtKB-ARBA"/>
</dbReference>
<dbReference type="Gene3D" id="3.40.50.10070">
    <property type="entry name" value="TolB, N-terminal domain"/>
    <property type="match status" value="1"/>
</dbReference>
<dbReference type="Proteomes" id="UP000241158">
    <property type="component" value="Unassembled WGS sequence"/>
</dbReference>
<dbReference type="GO" id="GO:0006171">
    <property type="term" value="P:cAMP biosynthetic process"/>
    <property type="evidence" value="ECO:0007669"/>
    <property type="project" value="TreeGrafter"/>
</dbReference>